<gene>
    <name evidence="2" type="ORF">EI545_04175</name>
</gene>
<dbReference type="OrthoDB" id="9812136at2"/>
<reference evidence="2 3" key="1">
    <citation type="submission" date="2018-12" db="EMBL/GenBank/DDBJ databases">
        <title>Complete genome sequencing of Tabrizicola sp. K13M18.</title>
        <authorList>
            <person name="Bae J.-W."/>
        </authorList>
    </citation>
    <scope>NUCLEOTIDE SEQUENCE [LARGE SCALE GENOMIC DNA]</scope>
    <source>
        <strain evidence="2 3">K13M18</strain>
    </source>
</reference>
<organism evidence="2 3">
    <name type="scientific">Tabrizicola piscis</name>
    <dbReference type="NCBI Taxonomy" id="2494374"/>
    <lineage>
        <taxon>Bacteria</taxon>
        <taxon>Pseudomonadati</taxon>
        <taxon>Pseudomonadota</taxon>
        <taxon>Alphaproteobacteria</taxon>
        <taxon>Rhodobacterales</taxon>
        <taxon>Paracoccaceae</taxon>
        <taxon>Tabrizicola</taxon>
    </lineage>
</organism>
<dbReference type="Proteomes" id="UP000282002">
    <property type="component" value="Chromosome"/>
</dbReference>
<dbReference type="PANTHER" id="PTHR37304">
    <property type="entry name" value="MEMBRANE PROTEIN-RELATED"/>
    <property type="match status" value="1"/>
</dbReference>
<dbReference type="KEGG" id="taw:EI545_04175"/>
<name>A0A3S8U3B6_9RHOB</name>
<evidence type="ECO:0000313" key="2">
    <source>
        <dbReference type="EMBL" id="AZL58103.1"/>
    </source>
</evidence>
<sequence>MRTILAIAHLMLIVGGLNWLAVGIAQIDVVAAVFGGQSALLARVVYVLVGLSAIVVAMTIPRLLGTAIFSDLPRRR</sequence>
<feature type="transmembrane region" description="Helical" evidence="1">
    <location>
        <begin position="45"/>
        <end position="69"/>
    </location>
</feature>
<evidence type="ECO:0000313" key="3">
    <source>
        <dbReference type="Proteomes" id="UP000282002"/>
    </source>
</evidence>
<keyword evidence="1" id="KW-0812">Transmembrane</keyword>
<dbReference type="InterPro" id="IPR007211">
    <property type="entry name" value="DUF378"/>
</dbReference>
<keyword evidence="1" id="KW-0472">Membrane</keyword>
<keyword evidence="3" id="KW-1185">Reference proteome</keyword>
<proteinExistence type="predicted"/>
<dbReference type="Pfam" id="PF04070">
    <property type="entry name" value="DUF378"/>
    <property type="match status" value="1"/>
</dbReference>
<accession>A0A3S8U3B6</accession>
<keyword evidence="1" id="KW-1133">Transmembrane helix</keyword>
<dbReference type="PANTHER" id="PTHR37304:SF1">
    <property type="entry name" value="MEMBRANE PROTEIN"/>
    <property type="match status" value="1"/>
</dbReference>
<protein>
    <submittedName>
        <fullName evidence="2">DUF378 domain-containing protein</fullName>
    </submittedName>
</protein>
<evidence type="ECO:0000256" key="1">
    <source>
        <dbReference type="SAM" id="Phobius"/>
    </source>
</evidence>
<dbReference type="EMBL" id="CP034328">
    <property type="protein sequence ID" value="AZL58103.1"/>
    <property type="molecule type" value="Genomic_DNA"/>
</dbReference>
<dbReference type="AlphaFoldDB" id="A0A3S8U3B6"/>